<sequence length="277" mass="31235">MKIWQVDCYRRPLKNESGQPLWELLVCDASDSAPLFSNLCPQSEVNADWVRAQFPQVNHGKLPDKIQVFRPQSLSLIETVAQSFGIPVEPTRRTLALKRSLIDRAKEYPSDPRYIRENYEPLAIDKPPPLPLPENLWGEQWRMATVKAGDLIDTFADLPIPVKEIPEFVTPIQLGLASTVAVPGIVIYGGRSSMQLARWLQEINPVSINYIPGQPDGLILEAGLCDRWVIATFEDQEVAAAAQNYQTRKQLIKGLHFLLVQPDDSGMTYSGFWLLQD</sequence>
<dbReference type="PANTHER" id="PTHR34556">
    <property type="match status" value="1"/>
</dbReference>
<dbReference type="InterPro" id="IPR009472">
    <property type="entry name" value="Tab2-like"/>
</dbReference>
<evidence type="ECO:0000259" key="1">
    <source>
        <dbReference type="Pfam" id="PF06485"/>
    </source>
</evidence>
<dbReference type="InterPro" id="IPR046761">
    <property type="entry name" value="Tab2-like_C"/>
</dbReference>
<protein>
    <submittedName>
        <fullName evidence="3">Tab2/Atab2 family RNA-binding protein</fullName>
    </submittedName>
</protein>
<accession>A0AAU8J7I3</accession>
<name>A0AAU8J7I3_9CYAN</name>
<dbReference type="PANTHER" id="PTHR34556:SF2">
    <property type="entry name" value="PROTEIN TAB2 HOMOLOG, CHLOROPLASTIC"/>
    <property type="match status" value="1"/>
</dbReference>
<dbReference type="EMBL" id="CP159837">
    <property type="protein sequence ID" value="XCM34490.1"/>
    <property type="molecule type" value="Genomic_DNA"/>
</dbReference>
<dbReference type="RefSeq" id="WP_354634585.1">
    <property type="nucleotide sequence ID" value="NZ_CP159837.1"/>
</dbReference>
<dbReference type="GO" id="GO:0003723">
    <property type="term" value="F:RNA binding"/>
    <property type="evidence" value="ECO:0007669"/>
    <property type="project" value="InterPro"/>
</dbReference>
<feature type="domain" description="RNA-binding protein Tab2/Atab2 C-terminal" evidence="2">
    <location>
        <begin position="120"/>
        <end position="276"/>
    </location>
</feature>
<gene>
    <name evidence="3" type="ORF">ABWT76_003091</name>
</gene>
<evidence type="ECO:0000313" key="3">
    <source>
        <dbReference type="EMBL" id="XCM34490.1"/>
    </source>
</evidence>
<proteinExistence type="predicted"/>
<reference evidence="3" key="1">
    <citation type="submission" date="2024-07" db="EMBL/GenBank/DDBJ databases">
        <authorList>
            <person name="Kim Y.J."/>
            <person name="Jeong J.Y."/>
        </authorList>
    </citation>
    <scope>NUCLEOTIDE SEQUENCE</scope>
    <source>
        <strain evidence="3">GIHE-MW2</strain>
    </source>
</reference>
<dbReference type="Pfam" id="PF20429">
    <property type="entry name" value="Tab2-like_C"/>
    <property type="match status" value="1"/>
</dbReference>
<dbReference type="AlphaFoldDB" id="A0AAU8J7I3"/>
<evidence type="ECO:0000259" key="2">
    <source>
        <dbReference type="Pfam" id="PF20429"/>
    </source>
</evidence>
<dbReference type="Pfam" id="PF06485">
    <property type="entry name" value="Tab2-like_N"/>
    <property type="match status" value="1"/>
</dbReference>
<feature type="domain" description="RNA-binding protein Tab2-like N-terminal" evidence="1">
    <location>
        <begin position="3"/>
        <end position="104"/>
    </location>
</feature>
<organism evidence="3">
    <name type="scientific">Planktothricoides raciborskii GIHE-MW2</name>
    <dbReference type="NCBI Taxonomy" id="2792601"/>
    <lineage>
        <taxon>Bacteria</taxon>
        <taxon>Bacillati</taxon>
        <taxon>Cyanobacteriota</taxon>
        <taxon>Cyanophyceae</taxon>
        <taxon>Oscillatoriophycideae</taxon>
        <taxon>Oscillatoriales</taxon>
        <taxon>Oscillatoriaceae</taxon>
        <taxon>Planktothricoides</taxon>
    </lineage>
</organism>
<dbReference type="InterPro" id="IPR046760">
    <property type="entry name" value="Tab2-like_N"/>
</dbReference>